<organism evidence="3">
    <name type="scientific">Laccaria bicolor (strain S238N-H82 / ATCC MYA-4686)</name>
    <name type="common">Bicoloured deceiver</name>
    <name type="synonym">Laccaria laccata var. bicolor</name>
    <dbReference type="NCBI Taxonomy" id="486041"/>
    <lineage>
        <taxon>Eukaryota</taxon>
        <taxon>Fungi</taxon>
        <taxon>Dikarya</taxon>
        <taxon>Basidiomycota</taxon>
        <taxon>Agaricomycotina</taxon>
        <taxon>Agaricomycetes</taxon>
        <taxon>Agaricomycetidae</taxon>
        <taxon>Agaricales</taxon>
        <taxon>Agaricineae</taxon>
        <taxon>Hydnangiaceae</taxon>
        <taxon>Laccaria</taxon>
    </lineage>
</organism>
<keyword evidence="3" id="KW-1185">Reference proteome</keyword>
<feature type="region of interest" description="Disordered" evidence="1">
    <location>
        <begin position="62"/>
        <end position="104"/>
    </location>
</feature>
<feature type="compositionally biased region" description="Low complexity" evidence="1">
    <location>
        <begin position="143"/>
        <end position="156"/>
    </location>
</feature>
<dbReference type="RefSeq" id="XP_001888093.1">
    <property type="nucleotide sequence ID" value="XM_001888058.1"/>
</dbReference>
<sequence>MTTPLILGAKPSVGKRGIDENSALAPKPKKRHVNKAPTSEVIEIESADPPPTGRVITIATTSSLRVASTPPPAPDTPVILPTPLRPSDPDKPLSSSPSITPDKQAPIIAMSRLEPMEIPITTIPTPTSIVPEGTPTSTNPVATTSLSSTTTPNLSTPLSPSIVNPIIEAPPQAAMPSTTGRLSSQSSAEEAAQEGMVTHQSRFNPLTGLKVPKPPFKVPAPPAMTSAPTVVQPVPKKGKLMVPSKTSLTARNLYALDYEKDHSVTNTEFKEIWDNLDAETLKRYEALSKQRKAAMKATSAT</sequence>
<feature type="region of interest" description="Disordered" evidence="1">
    <location>
        <begin position="1"/>
        <end position="38"/>
    </location>
</feature>
<dbReference type="HOGENOM" id="CLU_924588_0_0_1"/>
<gene>
    <name evidence="2" type="ORF">LACBIDRAFT_312317</name>
</gene>
<dbReference type="InParanoid" id="B0DVY3"/>
<proteinExistence type="predicted"/>
<dbReference type="EMBL" id="DS547141">
    <property type="protein sequence ID" value="EDR01217.1"/>
    <property type="molecule type" value="Genomic_DNA"/>
</dbReference>
<protein>
    <submittedName>
        <fullName evidence="2">Predicted protein</fullName>
    </submittedName>
</protein>
<evidence type="ECO:0000313" key="3">
    <source>
        <dbReference type="Proteomes" id="UP000001194"/>
    </source>
</evidence>
<dbReference type="OrthoDB" id="3069701at2759"/>
<name>B0DVY3_LACBS</name>
<accession>B0DVY3</accession>
<reference evidence="2 3" key="1">
    <citation type="journal article" date="2008" name="Nature">
        <title>The genome of Laccaria bicolor provides insights into mycorrhizal symbiosis.</title>
        <authorList>
            <person name="Martin F."/>
            <person name="Aerts A."/>
            <person name="Ahren D."/>
            <person name="Brun A."/>
            <person name="Danchin E.G.J."/>
            <person name="Duchaussoy F."/>
            <person name="Gibon J."/>
            <person name="Kohler A."/>
            <person name="Lindquist E."/>
            <person name="Pereda V."/>
            <person name="Salamov A."/>
            <person name="Shapiro H.J."/>
            <person name="Wuyts J."/>
            <person name="Blaudez D."/>
            <person name="Buee M."/>
            <person name="Brokstein P."/>
            <person name="Canbaeck B."/>
            <person name="Cohen D."/>
            <person name="Courty P.E."/>
            <person name="Coutinho P.M."/>
            <person name="Delaruelle C."/>
            <person name="Detter J.C."/>
            <person name="Deveau A."/>
            <person name="DiFazio S."/>
            <person name="Duplessis S."/>
            <person name="Fraissinet-Tachet L."/>
            <person name="Lucic E."/>
            <person name="Frey-Klett P."/>
            <person name="Fourrey C."/>
            <person name="Feussner I."/>
            <person name="Gay G."/>
            <person name="Grimwood J."/>
            <person name="Hoegger P.J."/>
            <person name="Jain P."/>
            <person name="Kilaru S."/>
            <person name="Labbe J."/>
            <person name="Lin Y.C."/>
            <person name="Legue V."/>
            <person name="Le Tacon F."/>
            <person name="Marmeisse R."/>
            <person name="Melayah D."/>
            <person name="Montanini B."/>
            <person name="Muratet M."/>
            <person name="Nehls U."/>
            <person name="Niculita-Hirzel H."/>
            <person name="Oudot-Le Secq M.P."/>
            <person name="Peter M."/>
            <person name="Quesneville H."/>
            <person name="Rajashekar B."/>
            <person name="Reich M."/>
            <person name="Rouhier N."/>
            <person name="Schmutz J."/>
            <person name="Yin T."/>
            <person name="Chalot M."/>
            <person name="Henrissat B."/>
            <person name="Kuees U."/>
            <person name="Lucas S."/>
            <person name="Van de Peer Y."/>
            <person name="Podila G.K."/>
            <person name="Polle A."/>
            <person name="Pukkila P.J."/>
            <person name="Richardson P.M."/>
            <person name="Rouze P."/>
            <person name="Sanders I.R."/>
            <person name="Stajich J.E."/>
            <person name="Tunlid A."/>
            <person name="Tuskan G."/>
            <person name="Grigoriev I.V."/>
        </authorList>
    </citation>
    <scope>NUCLEOTIDE SEQUENCE [LARGE SCALE GENOMIC DNA]</scope>
    <source>
        <strain evidence="3">S238N-H82 / ATCC MYA-4686</strain>
    </source>
</reference>
<feature type="region of interest" description="Disordered" evidence="1">
    <location>
        <begin position="123"/>
        <end position="156"/>
    </location>
</feature>
<evidence type="ECO:0000313" key="2">
    <source>
        <dbReference type="EMBL" id="EDR01217.1"/>
    </source>
</evidence>
<dbReference type="GeneID" id="6083741"/>
<dbReference type="KEGG" id="lbc:LACBIDRAFT_312317"/>
<dbReference type="AlphaFoldDB" id="B0DVY3"/>
<dbReference type="Proteomes" id="UP000001194">
    <property type="component" value="Unassembled WGS sequence"/>
</dbReference>
<evidence type="ECO:0000256" key="1">
    <source>
        <dbReference type="SAM" id="MobiDB-lite"/>
    </source>
</evidence>